<evidence type="ECO:0000313" key="3">
    <source>
        <dbReference type="Proteomes" id="UP000078541"/>
    </source>
</evidence>
<gene>
    <name evidence="2" type="ORF">ALC56_06228</name>
</gene>
<sequence length="469" mass="53994">MAAPYNFINKVLDTFNSLHLRIKFTLEVGDKLNFLGITLIKNNSVIEFNWFHQNPGLKGYVLKLNLSKSRKSKRRIFQLLQLSKFESIEVIQCKCGMYSHLSMVMNPEYILEVTADQCRKMHLTGIFSIDTNKHIYGLRVNQTTMRPSTFVGSTNSLKRDYVEKHIRSQINFLYRDILKQCCNLEQVLKGAFNLPDAINLPDKFAYQIMKGPGYMAVISEEVVHIIKCTSMDVKIQHVKEYYSELPVQKGNETYFLSPRTYILIKTGTQIFCNRVISPMFFLNDGWYRMTLTPEHSLPPTIMKPMTKPTWYYTNPGSLAASAIYSGTDLENLRDYIMFLAEKGGILNAMARRVKGEPIASQGISLSYLLDESSIQKITENIWKKIWENFISFCNASAGLIGIYFFIRTVKLIIDTIIHGYAIHTIYGWSLHLIGVLWNSVINLIIHLPQKPKRKEAFQEEAAEKLTIVF</sequence>
<evidence type="ECO:0000256" key="1">
    <source>
        <dbReference type="SAM" id="Phobius"/>
    </source>
</evidence>
<keyword evidence="1" id="KW-0812">Transmembrane</keyword>
<dbReference type="AlphaFoldDB" id="A0A151JXC8"/>
<keyword evidence="3" id="KW-1185">Reference proteome</keyword>
<dbReference type="Pfam" id="PF24664">
    <property type="entry name" value="Monjiviricetes_fusion"/>
    <property type="match status" value="2"/>
</dbReference>
<name>A0A151JXC8_9HYME</name>
<accession>A0A151JXC8</accession>
<organism evidence="2 3">
    <name type="scientific">Trachymyrmex septentrionalis</name>
    <dbReference type="NCBI Taxonomy" id="34720"/>
    <lineage>
        <taxon>Eukaryota</taxon>
        <taxon>Metazoa</taxon>
        <taxon>Ecdysozoa</taxon>
        <taxon>Arthropoda</taxon>
        <taxon>Hexapoda</taxon>
        <taxon>Insecta</taxon>
        <taxon>Pterygota</taxon>
        <taxon>Neoptera</taxon>
        <taxon>Endopterygota</taxon>
        <taxon>Hymenoptera</taxon>
        <taxon>Apocrita</taxon>
        <taxon>Aculeata</taxon>
        <taxon>Formicoidea</taxon>
        <taxon>Formicidae</taxon>
        <taxon>Myrmicinae</taxon>
        <taxon>Trachymyrmex</taxon>
    </lineage>
</organism>
<keyword evidence="1" id="KW-1133">Transmembrane helix</keyword>
<feature type="transmembrane region" description="Helical" evidence="1">
    <location>
        <begin position="385"/>
        <end position="406"/>
    </location>
</feature>
<dbReference type="EMBL" id="KQ981607">
    <property type="protein sequence ID" value="KYN39408.1"/>
    <property type="molecule type" value="Genomic_DNA"/>
</dbReference>
<reference evidence="2 3" key="1">
    <citation type="submission" date="2016-03" db="EMBL/GenBank/DDBJ databases">
        <title>Trachymyrmex septentrionalis WGS genome.</title>
        <authorList>
            <person name="Nygaard S."/>
            <person name="Hu H."/>
            <person name="Boomsma J."/>
            <person name="Zhang G."/>
        </authorList>
    </citation>
    <scope>NUCLEOTIDE SEQUENCE [LARGE SCALE GENOMIC DNA]</scope>
    <source>
        <strain evidence="2">Tsep2-gDNA-1</strain>
        <tissue evidence="2">Whole body</tissue>
    </source>
</reference>
<proteinExistence type="predicted"/>
<feature type="transmembrane region" description="Helical" evidence="1">
    <location>
        <begin position="426"/>
        <end position="445"/>
    </location>
</feature>
<evidence type="ECO:0000313" key="2">
    <source>
        <dbReference type="EMBL" id="KYN39408.1"/>
    </source>
</evidence>
<protein>
    <submittedName>
        <fullName evidence="2">Uncharacterized protein</fullName>
    </submittedName>
</protein>
<dbReference type="STRING" id="34720.A0A151JXC8"/>
<keyword evidence="1" id="KW-0472">Membrane</keyword>
<dbReference type="Proteomes" id="UP000078541">
    <property type="component" value="Unassembled WGS sequence"/>
</dbReference>